<name>A0ABX2D476_9CYAN</name>
<dbReference type="EC" id="3.2.-.-" evidence="4"/>
<dbReference type="PANTHER" id="PTHR12304">
    <property type="entry name" value="INOSINE-URIDINE PREFERRING NUCLEOSIDE HYDROLASE"/>
    <property type="match status" value="1"/>
</dbReference>
<dbReference type="InterPro" id="IPR023186">
    <property type="entry name" value="IUNH"/>
</dbReference>
<evidence type="ECO:0000256" key="2">
    <source>
        <dbReference type="ARBA" id="ARBA00023295"/>
    </source>
</evidence>
<proteinExistence type="predicted"/>
<gene>
    <name evidence="4" type="primary">rihC</name>
    <name evidence="4" type="ORF">E5S67_05223</name>
</gene>
<keyword evidence="5" id="KW-1185">Reference proteome</keyword>
<dbReference type="GO" id="GO:0016798">
    <property type="term" value="F:hydrolase activity, acting on glycosyl bonds"/>
    <property type="evidence" value="ECO:0007669"/>
    <property type="project" value="UniProtKB-KW"/>
</dbReference>
<evidence type="ECO:0000313" key="5">
    <source>
        <dbReference type="Proteomes" id="UP000702425"/>
    </source>
</evidence>
<dbReference type="InterPro" id="IPR001910">
    <property type="entry name" value="Inosine/uridine_hydrolase_dom"/>
</dbReference>
<dbReference type="PANTHER" id="PTHR12304:SF46">
    <property type="entry name" value="INOSINE-ADENOSINE-GUANOSINE-NUCLEOSIDE HYDROLASE"/>
    <property type="match status" value="1"/>
</dbReference>
<protein>
    <submittedName>
        <fullName evidence="4">Non-specific ribonucleoside hydrolase RihC</fullName>
        <ecNumber evidence="4">3.2.-.-</ecNumber>
    </submittedName>
</protein>
<feature type="domain" description="Inosine/uridine-preferring nucleoside hydrolase" evidence="3">
    <location>
        <begin position="1"/>
        <end position="130"/>
    </location>
</feature>
<dbReference type="Pfam" id="PF01156">
    <property type="entry name" value="IU_nuc_hydro"/>
    <property type="match status" value="1"/>
</dbReference>
<organism evidence="4 5">
    <name type="scientific">Microcoleus asticus IPMA8</name>
    <dbReference type="NCBI Taxonomy" id="2563858"/>
    <lineage>
        <taxon>Bacteria</taxon>
        <taxon>Bacillati</taxon>
        <taxon>Cyanobacteriota</taxon>
        <taxon>Cyanophyceae</taxon>
        <taxon>Oscillatoriophycideae</taxon>
        <taxon>Oscillatoriales</taxon>
        <taxon>Microcoleaceae</taxon>
        <taxon>Microcoleus</taxon>
        <taxon>Microcoleus asticus</taxon>
    </lineage>
</organism>
<comment type="caution">
    <text evidence="4">The sequence shown here is derived from an EMBL/GenBank/DDBJ whole genome shotgun (WGS) entry which is preliminary data.</text>
</comment>
<evidence type="ECO:0000256" key="1">
    <source>
        <dbReference type="ARBA" id="ARBA00022801"/>
    </source>
</evidence>
<sequence length="139" mass="15981">MGGALNVIGNVSKDMEPGQDMLAEWNAYWNPIAIDRIWQTQIPVVMCPLDITNNVPLTAEFSNLLARQRKYLISDLAGQCYAIAISQDCYFWNILATAYLARPEFYQLREWETEIVTEGISQGRTKIKMKGEKFTQWIK</sequence>
<dbReference type="Gene3D" id="3.90.245.10">
    <property type="entry name" value="Ribonucleoside hydrolase-like"/>
    <property type="match status" value="1"/>
</dbReference>
<keyword evidence="2 4" id="KW-0326">Glycosidase</keyword>
<dbReference type="EMBL" id="SRRZ01000130">
    <property type="protein sequence ID" value="NQE37452.1"/>
    <property type="molecule type" value="Genomic_DNA"/>
</dbReference>
<evidence type="ECO:0000313" key="4">
    <source>
        <dbReference type="EMBL" id="NQE37452.1"/>
    </source>
</evidence>
<evidence type="ECO:0000259" key="3">
    <source>
        <dbReference type="Pfam" id="PF01156"/>
    </source>
</evidence>
<dbReference type="InterPro" id="IPR036452">
    <property type="entry name" value="Ribo_hydro-like"/>
</dbReference>
<reference evidence="4 5" key="1">
    <citation type="journal article" date="2020" name="Sci. Rep.">
        <title>A novel cyanobacterial geosmin producer, revising GeoA distribution and dispersion patterns in Bacteria.</title>
        <authorList>
            <person name="Churro C."/>
            <person name="Semedo-Aguiar A.P."/>
            <person name="Silva A.D."/>
            <person name="Pereira-Leal J.B."/>
            <person name="Leite R.B."/>
        </authorList>
    </citation>
    <scope>NUCLEOTIDE SEQUENCE [LARGE SCALE GENOMIC DNA]</scope>
    <source>
        <strain evidence="4 5">IPMA8</strain>
    </source>
</reference>
<accession>A0ABX2D476</accession>
<keyword evidence="1 4" id="KW-0378">Hydrolase</keyword>
<dbReference type="Proteomes" id="UP000702425">
    <property type="component" value="Unassembled WGS sequence"/>
</dbReference>
<dbReference type="SUPFAM" id="SSF53590">
    <property type="entry name" value="Nucleoside hydrolase"/>
    <property type="match status" value="1"/>
</dbReference>